<dbReference type="InterPro" id="IPR046621">
    <property type="entry name" value="DUF6734"/>
</dbReference>
<dbReference type="HOGENOM" id="CLU_978949_0_0_9"/>
<name>L1QK16_9CLOT</name>
<dbReference type="AlphaFoldDB" id="L1QK16"/>
<evidence type="ECO:0000259" key="1">
    <source>
        <dbReference type="Pfam" id="PF20508"/>
    </source>
</evidence>
<proteinExistence type="predicted"/>
<sequence>MIEAFHSNWTAPFFELNSHNEYYIEDFEILTPIISALKWREKNGAIRMITDEVGAEYYKNLGIDSIWDLGIDLSLNNIKDDIDRSLFWAAGKIYALKTQKEPCVMIDTDFIVWESIEEILKNQKICTIHKEKITNEVYPDKYFFEMKDGYIFDKDWDWSVLPSNTAFTYIADEKFKEYYTKCAIDFMENLIGGKDRIVNMVFAEQRLLSMCANKMDIPIKEIMSLEDLFGNKQKIFTHTWGYKDSMKRNYIKRKDFCIRCIKRIINDYPEYEGILANIKELQPYYNEIKYLKLNKS</sequence>
<evidence type="ECO:0000313" key="2">
    <source>
        <dbReference type="EMBL" id="EKY28329.1"/>
    </source>
</evidence>
<dbReference type="eggNOG" id="ENOG502ZCDD">
    <property type="taxonomic scope" value="Bacteria"/>
</dbReference>
<evidence type="ECO:0000313" key="3">
    <source>
        <dbReference type="Proteomes" id="UP000010420"/>
    </source>
</evidence>
<reference evidence="2 3" key="1">
    <citation type="submission" date="2012-05" db="EMBL/GenBank/DDBJ databases">
        <authorList>
            <person name="Weinstock G."/>
            <person name="Sodergren E."/>
            <person name="Lobos E.A."/>
            <person name="Fulton L."/>
            <person name="Fulton R."/>
            <person name="Courtney L."/>
            <person name="Fronick C."/>
            <person name="O'Laughlin M."/>
            <person name="Godfrey J."/>
            <person name="Wilson R.M."/>
            <person name="Miner T."/>
            <person name="Farmer C."/>
            <person name="Delehaunty K."/>
            <person name="Cordes M."/>
            <person name="Minx P."/>
            <person name="Tomlinson C."/>
            <person name="Chen J."/>
            <person name="Wollam A."/>
            <person name="Pepin K.H."/>
            <person name="Bhonagiri V."/>
            <person name="Zhang X."/>
            <person name="Suruliraj S."/>
            <person name="Warren W."/>
            <person name="Mitreva M."/>
            <person name="Mardis E.R."/>
            <person name="Wilson R.K."/>
        </authorList>
    </citation>
    <scope>NUCLEOTIDE SEQUENCE [LARGE SCALE GENOMIC DNA]</scope>
    <source>
        <strain evidence="2 3">DSM 1785</strain>
    </source>
</reference>
<dbReference type="STRING" id="545697.HMPREF0216_00851"/>
<gene>
    <name evidence="2" type="ORF">HMPREF0216_00851</name>
</gene>
<protein>
    <recommendedName>
        <fullName evidence="1">DUF6734 domain-containing protein</fullName>
    </recommendedName>
</protein>
<keyword evidence="3" id="KW-1185">Reference proteome</keyword>
<dbReference type="OrthoDB" id="1017186at2"/>
<dbReference type="PATRIC" id="fig|545697.3.peg.838"/>
<dbReference type="EMBL" id="AMEZ01000025">
    <property type="protein sequence ID" value="EKY28329.1"/>
    <property type="molecule type" value="Genomic_DNA"/>
</dbReference>
<accession>L1QK16</accession>
<comment type="caution">
    <text evidence="2">The sequence shown here is derived from an EMBL/GenBank/DDBJ whole genome shotgun (WGS) entry which is preliminary data.</text>
</comment>
<dbReference type="RefSeq" id="WP_005211369.1">
    <property type="nucleotide sequence ID" value="NZ_KB291617.1"/>
</dbReference>
<feature type="domain" description="DUF6734" evidence="1">
    <location>
        <begin position="14"/>
        <end position="271"/>
    </location>
</feature>
<organism evidence="2 3">
    <name type="scientific">Clostridium celatum DSM 1785</name>
    <dbReference type="NCBI Taxonomy" id="545697"/>
    <lineage>
        <taxon>Bacteria</taxon>
        <taxon>Bacillati</taxon>
        <taxon>Bacillota</taxon>
        <taxon>Clostridia</taxon>
        <taxon>Eubacteriales</taxon>
        <taxon>Clostridiaceae</taxon>
        <taxon>Clostridium</taxon>
    </lineage>
</organism>
<dbReference type="Proteomes" id="UP000010420">
    <property type="component" value="Unassembled WGS sequence"/>
</dbReference>
<dbReference type="Pfam" id="PF20508">
    <property type="entry name" value="DUF6734"/>
    <property type="match status" value="1"/>
</dbReference>